<evidence type="ECO:0000313" key="23">
    <source>
        <dbReference type="Proteomes" id="UP000095085"/>
    </source>
</evidence>
<dbReference type="GO" id="GO:0032266">
    <property type="term" value="F:phosphatidylinositol-3-phosphate binding"/>
    <property type="evidence" value="ECO:0007669"/>
    <property type="project" value="UniProtKB-ARBA"/>
</dbReference>
<dbReference type="FunFam" id="3.30.800.10:FF:000005">
    <property type="entry name" value="1-phosphatidylinositol-3-phosphate 5-kinase (Fab1)"/>
    <property type="match status" value="1"/>
</dbReference>
<dbReference type="RefSeq" id="XP_020077770.1">
    <property type="nucleotide sequence ID" value="XM_020223881.1"/>
</dbReference>
<keyword evidence="5" id="KW-0963">Cytoplasm</keyword>
<feature type="region of interest" description="Disordered" evidence="19">
    <location>
        <begin position="441"/>
        <end position="463"/>
    </location>
</feature>
<feature type="region of interest" description="Disordered" evidence="19">
    <location>
        <begin position="2003"/>
        <end position="2042"/>
    </location>
</feature>
<dbReference type="InterPro" id="IPR011011">
    <property type="entry name" value="Znf_FYVE_PHD"/>
</dbReference>
<dbReference type="EMBL" id="KV454539">
    <property type="protein sequence ID" value="ODV68703.1"/>
    <property type="molecule type" value="Genomic_DNA"/>
</dbReference>
<keyword evidence="18" id="KW-0175">Coiled coil</keyword>
<feature type="compositionally biased region" description="Basic and acidic residues" evidence="19">
    <location>
        <begin position="1857"/>
        <end position="1871"/>
    </location>
</feature>
<dbReference type="InterPro" id="IPR027483">
    <property type="entry name" value="PInositol-4-P-4/5-kinase_C_sf"/>
</dbReference>
<feature type="compositionally biased region" description="Polar residues" evidence="19">
    <location>
        <begin position="1783"/>
        <end position="1802"/>
    </location>
</feature>
<dbReference type="GO" id="GO:0008270">
    <property type="term" value="F:zinc ion binding"/>
    <property type="evidence" value="ECO:0007669"/>
    <property type="project" value="UniProtKB-KW"/>
</dbReference>
<sequence length="2505" mass="283868">DFVSFPTIPDPENDDSKTLTKIFTKTLRKVTNNASNLVQSYSGVKNLPTPQMNDMEHEAVEDSSNPVNQPLMETTAVVPKELNINSRVSTNNSFSSAPQKQQPAGLNISSVLDTGQNSIRSFESHEKSLSIHASIDALHRSTPSRLDSVTNQNLPNTSLALSSNEIKRNQHPVQSESLFKDAGSSEKHFQPVNPASVDDTPRVTSDGSGLRLSGMKLPKLQTNSFNGNATSSVVNVNALASTDRTNILLSNKDNREILNKPSSLQQQTDSKGQTLQSKISSIFNNLPNDIELSDDSASDLETINNSSSLSSPTHRNLNNKQSDGSILTINTDDSDKQNHAKMTSSTHAANAIFQSTYSEPTSIPSPIKVERGRGSNDATLNSSNMSPTLSTFYALRNKEGQYNSNLMKKKPSNLSSVLFDNAKSILHNNITGAVSSASSIVTAKGKRKKKKKPKRLSENPLKNGGIPRKYWMNDAFISDCLNCFRPFSAFRRKHHCRFCGQIYCSDCTLFISYNQHKQERKLKVSDKTNGERNSNSYNDKLRVCKPCYDDVIVYLSDDSSSSSENADSEIDLEEVFEDDEIPDHPLSRIRSLSINSRRGSFFSTPSKHLQPGVPSHVNNSSILLSGYSSLNNSEAAKSSPKHPPQMAIPTTRKGEAVEIPVSKTSSNNVANNNKNNLTLLAINNASNHNTSPGSLPNNSDHMESPSYLSNSLSIPWFRSYNHGKTSNSGLKMDLPRSNSLDNFSSLYNNFIGKRAPRFGRIHSNSDKDFTTLKSKRSDLILSQDDVEDGSETEIEGGDDLESENEDDKVMSLYTSLNNPDPRPATLTSTSASVVPTLNEFPTIGVEKRFPKNLNLPRAAPGVSFLDDRPKSESKSNERAHASLMRMQSRRKSRSVRNILILSHNNYKLQNIDNSNTLNSPSPVSTPSSPTPHQPIHSNLTKGFSSGHIGHSTDVSFANTTSLGDPMTPKISTTDVDHDISQDITGQLNSQDIDEIESPHNHDTLFGDGAEISIEPQPISTEKRYDDLIDQILVQCLEDCDIVNDQERWKQSLKKVLSNVNILKVTDTLDIKQYIKIKKILGGKIEDTSIIDGLFMTKNIDSKRMLSKVENPRIALLMFPIEYLKLKEQFISLRIVHSQQDVYITNLVSRLISLEPDVVVVGDTVCGLAEKLLEDANITVISNVKPQVIERISRYTRADIFQSINDLFFKKGVLGSCKLFEVKKYIFQNTIKTYTFFTGNDIETGFTIGLRGGDHDLLESIKYAVETLISAQLNAKLERSLLYDHGVTIMESDFNPVLALSNHLEEIRLDQENEIDDTLTSCNNALDNHEIENYIKLFNERKLSTSPAVKFSLPTSLLNVVDFYDKFYRFYKINKRIQSSQTCEGIDTEIFDELKINIDTNKLPNGEHDLITMLKYVSDYNLRSLVHEFQSRIRIWSNCMKFTSYQLYPIFHKKIHFLHSTVSIKHATPCAGPNIIVIDYYTENDKCFGVYLDQIFHESSKTCDECGESLINHYKTYVHGNRKIDLIIEKYDDLSYEQNFKGKNQRVMWSSCKHCDFSSSIVTMNDSTYYLSIGKFFEMCFWGSDGTIENKACPHDFFRDHVRYYAFNDLVIRIEFSYIDNYEVVVPRKKLEFVPEIDIKLKVDAFNNIKSKSESFFQSISKRLNRVKVDTFDKAEDGIKKVEELKLKLDEQTHSIREKTINIYNSTSPIIYLSLNSILRELQELGVEWDNEFSEFEKNFLPTENEITRITQFHLKNFLLDKYNSEGQTKEVEMNDMSKHKKNSIQSQESDSQDVSTIASKTTLESEKEKPIKYESEFPRSSIKSPSEAEETSKLLAPASTQPTNVLEKVQKMEQLMEEEKTNNEQSKDRKLAKTPVRLKSNLASKGSEISLSPINKDVSDSPLQSQPPTPISRVQHSRNFSELDLGSRQASKVSNLTKYYNEMNLNKLSQEFKERRERELIEKKNKNIRVFPIVASKPIVEIYNKIEDVVDVNDEYPDLRRLKRAGQSSFSKNPPNISKPKSQEQQDHKEVSKEKLDIPQPEKNSLLKSLTNFWADRSATLWDPLEYPLESNEHTFADSDVIVREDEPSSLVAFCLSSNDYKQKIKTMAENKEISGNNAKEEANEGNQDGEGDRNDNEQEDPENIHPSSSQGGGNTNSNATGNPLVKEDKNNENIETNELNNKKNSNFLKIEKKFKKKIGNNDNVINELEQIMTKSKSTHLKYQYLDGNTNLSCKIFYSEQFEAFRKSCGADEFFIQSLSRCVKWNSSGGKSGSNFLKTLDNRYIVKELLKLELESFVSIAPFYFKYISQSMFNTLTTAIAKIFGFYQIHIKNTISGKTFRMDFLIMENLFYNHKTTRIFDLKGSMRNRHVQQTGKENEVLLDENMIEYIYESPLFVKEYLKKLLRGSLFNDTAFLSAMDVMDYSLVIGIDDSLKKIYIGIIDWLRTFTWDKKVENWVKGNSLVGGGKKGKDPTIVTPKQYRIRFREAMERYILEVPDIWYEGNQ</sequence>
<evidence type="ECO:0000256" key="17">
    <source>
        <dbReference type="PROSITE-ProRule" id="PRU00781"/>
    </source>
</evidence>
<feature type="compositionally biased region" description="Low complexity" evidence="19">
    <location>
        <begin position="913"/>
        <end position="927"/>
    </location>
</feature>
<keyword evidence="23" id="KW-1185">Reference proteome</keyword>
<dbReference type="Proteomes" id="UP000095085">
    <property type="component" value="Unassembled WGS sequence"/>
</dbReference>
<evidence type="ECO:0000259" key="21">
    <source>
        <dbReference type="PROSITE" id="PS51455"/>
    </source>
</evidence>
<dbReference type="PROSITE" id="PS51455">
    <property type="entry name" value="PIPK"/>
    <property type="match status" value="1"/>
</dbReference>
<evidence type="ECO:0000256" key="12">
    <source>
        <dbReference type="ARBA" id="ARBA00022786"/>
    </source>
</evidence>
<evidence type="ECO:0000256" key="8">
    <source>
        <dbReference type="ARBA" id="ARBA00022741"/>
    </source>
</evidence>
<dbReference type="OrthoDB" id="158357at2759"/>
<dbReference type="InterPro" id="IPR027409">
    <property type="entry name" value="GroEL-like_apical_dom_sf"/>
</dbReference>
<evidence type="ECO:0000256" key="4">
    <source>
        <dbReference type="ARBA" id="ARBA00012009"/>
    </source>
</evidence>
<keyword evidence="6 17" id="KW-0808">Transferase</keyword>
<feature type="compositionally biased region" description="Basic and acidic residues" evidence="19">
    <location>
        <begin position="2021"/>
        <end position="2037"/>
    </location>
</feature>
<evidence type="ECO:0000256" key="16">
    <source>
        <dbReference type="PROSITE-ProRule" id="PRU00091"/>
    </source>
</evidence>
<evidence type="ECO:0000256" key="9">
    <source>
        <dbReference type="ARBA" id="ARBA00022753"/>
    </source>
</evidence>
<dbReference type="EC" id="2.7.1.150" evidence="4"/>
<evidence type="ECO:0000256" key="3">
    <source>
        <dbReference type="ARBA" id="ARBA00004496"/>
    </source>
</evidence>
<keyword evidence="12" id="KW-0833">Ubl conjugation pathway</keyword>
<keyword evidence="9" id="KW-0967">Endosome</keyword>
<dbReference type="STRING" id="984485.A0A1E4RN75"/>
<evidence type="ECO:0000256" key="14">
    <source>
        <dbReference type="ARBA" id="ARBA00022840"/>
    </source>
</evidence>
<feature type="region of interest" description="Disordered" evidence="19">
    <location>
        <begin position="1856"/>
        <end position="1914"/>
    </location>
</feature>
<evidence type="ECO:0000256" key="15">
    <source>
        <dbReference type="ARBA" id="ARBA00075294"/>
    </source>
</evidence>
<evidence type="ECO:0000256" key="7">
    <source>
        <dbReference type="ARBA" id="ARBA00022723"/>
    </source>
</evidence>
<feature type="compositionally biased region" description="Polar residues" evidence="19">
    <location>
        <begin position="2006"/>
        <end position="2020"/>
    </location>
</feature>
<protein>
    <recommendedName>
        <fullName evidence="4">1-phosphatidylinositol-3-phosphate 5-kinase</fullName>
        <ecNumber evidence="4">2.7.1.150</ecNumber>
    </recommendedName>
    <alternativeName>
        <fullName evidence="15">Type III PIP kinase</fullName>
    </alternativeName>
</protein>
<dbReference type="Pfam" id="PF00118">
    <property type="entry name" value="Cpn60_TCP1"/>
    <property type="match status" value="1"/>
</dbReference>
<feature type="compositionally biased region" description="Acidic residues" evidence="19">
    <location>
        <begin position="784"/>
        <end position="805"/>
    </location>
</feature>
<feature type="region of interest" description="Disordered" evidence="19">
    <location>
        <begin position="632"/>
        <end position="653"/>
    </location>
</feature>
<evidence type="ECO:0000256" key="19">
    <source>
        <dbReference type="SAM" id="MobiDB-lite"/>
    </source>
</evidence>
<dbReference type="GO" id="GO:0010008">
    <property type="term" value="C:endosome membrane"/>
    <property type="evidence" value="ECO:0007669"/>
    <property type="project" value="TreeGrafter"/>
</dbReference>
<evidence type="ECO:0000259" key="20">
    <source>
        <dbReference type="PROSITE" id="PS50178"/>
    </source>
</evidence>
<reference evidence="23" key="1">
    <citation type="submission" date="2016-05" db="EMBL/GenBank/DDBJ databases">
        <title>Comparative genomics of biotechnologically important yeasts.</title>
        <authorList>
            <consortium name="DOE Joint Genome Institute"/>
            <person name="Riley R."/>
            <person name="Haridas S."/>
            <person name="Wolfe K.H."/>
            <person name="Lopes M.R."/>
            <person name="Hittinger C.T."/>
            <person name="Goker M."/>
            <person name="Salamov A."/>
            <person name="Wisecaver J."/>
            <person name="Long T.M."/>
            <person name="Aerts A.L."/>
            <person name="Barry K."/>
            <person name="Choi C."/>
            <person name="Clum A."/>
            <person name="Coughlan A.Y."/>
            <person name="Deshpande S."/>
            <person name="Douglass A.P."/>
            <person name="Hanson S.J."/>
            <person name="Klenk H.-P."/>
            <person name="Labutti K."/>
            <person name="Lapidus A."/>
            <person name="Lindquist E."/>
            <person name="Lipzen A."/>
            <person name="Meier-Kolthoff J.P."/>
            <person name="Ohm R.A."/>
            <person name="Otillar R.P."/>
            <person name="Pangilinan J."/>
            <person name="Peng Y."/>
            <person name="Rokas A."/>
            <person name="Rosa C.A."/>
            <person name="Scheuner C."/>
            <person name="Sibirny A.A."/>
            <person name="Slot J.C."/>
            <person name="Stielow J.B."/>
            <person name="Sun H."/>
            <person name="Kurtzman C.P."/>
            <person name="Blackwell M."/>
            <person name="Grigoriev I.V."/>
            <person name="Jeffries T.W."/>
        </authorList>
    </citation>
    <scope>NUCLEOTIDE SEQUENCE [LARGE SCALE GENOMIC DNA]</scope>
    <source>
        <strain evidence="23">NRRL Y-1933</strain>
    </source>
</reference>
<feature type="compositionally biased region" description="Polar residues" evidence="19">
    <location>
        <begin position="355"/>
        <end position="364"/>
    </location>
</feature>
<feature type="non-terminal residue" evidence="22">
    <location>
        <position position="1"/>
    </location>
</feature>
<feature type="compositionally biased region" description="Polar residues" evidence="19">
    <location>
        <begin position="1881"/>
        <end position="1893"/>
    </location>
</feature>
<feature type="compositionally biased region" description="Basic residues" evidence="19">
    <location>
        <begin position="444"/>
        <end position="454"/>
    </location>
</feature>
<dbReference type="FunFam" id="3.30.40.10:FF:000510">
    <property type="entry name" value="Phosphatidylinositol 3,5-kinase"/>
    <property type="match status" value="1"/>
</dbReference>
<feature type="region of interest" description="Disordered" evidence="19">
    <location>
        <begin position="1773"/>
        <end position="1844"/>
    </location>
</feature>
<feature type="region of interest" description="Disordered" evidence="19">
    <location>
        <begin position="185"/>
        <end position="211"/>
    </location>
</feature>
<evidence type="ECO:0000256" key="11">
    <source>
        <dbReference type="ARBA" id="ARBA00022777"/>
    </source>
</evidence>
<dbReference type="Gene3D" id="3.30.800.10">
    <property type="entry name" value="Phosphatidylinositol Phosphate Kinase II Beta"/>
    <property type="match status" value="1"/>
</dbReference>
<keyword evidence="11 17" id="KW-0418">Kinase</keyword>
<dbReference type="Pfam" id="PF01363">
    <property type="entry name" value="FYVE"/>
    <property type="match status" value="1"/>
</dbReference>
<evidence type="ECO:0000256" key="18">
    <source>
        <dbReference type="SAM" id="Coils"/>
    </source>
</evidence>
<dbReference type="InterPro" id="IPR044769">
    <property type="entry name" value="PIKfyve_PIPKc"/>
</dbReference>
<dbReference type="InterPro" id="IPR013083">
    <property type="entry name" value="Znf_RING/FYVE/PHD"/>
</dbReference>
<keyword evidence="13" id="KW-0862">Zinc</keyword>
<dbReference type="Pfam" id="PF01504">
    <property type="entry name" value="PIP5K"/>
    <property type="match status" value="2"/>
</dbReference>
<accession>A0A1E4RN75</accession>
<dbReference type="FunFam" id="3.50.7.10:FF:000007">
    <property type="entry name" value="1-phosphatidylinositol 3-phosphate 5-kinase isoform X1"/>
    <property type="match status" value="1"/>
</dbReference>
<dbReference type="Gene3D" id="3.50.7.10">
    <property type="entry name" value="GroEL"/>
    <property type="match status" value="1"/>
</dbReference>
<feature type="compositionally biased region" description="Polar residues" evidence="19">
    <location>
        <begin position="301"/>
        <end position="331"/>
    </location>
</feature>
<dbReference type="GO" id="GO:0000285">
    <property type="term" value="F:1-phosphatidylinositol-3-phosphate 5-kinase activity"/>
    <property type="evidence" value="ECO:0007669"/>
    <property type="project" value="UniProtKB-EC"/>
</dbReference>
<feature type="region of interest" description="Disordered" evidence="19">
    <location>
        <begin position="860"/>
        <end position="891"/>
    </location>
</feature>
<dbReference type="SUPFAM" id="SSF52029">
    <property type="entry name" value="GroEL apical domain-like"/>
    <property type="match status" value="1"/>
</dbReference>
<feature type="compositionally biased region" description="Basic and acidic residues" evidence="19">
    <location>
        <begin position="2112"/>
        <end position="2123"/>
    </location>
</feature>
<dbReference type="SUPFAM" id="SSF56104">
    <property type="entry name" value="SAICAR synthase-like"/>
    <property type="match status" value="1"/>
</dbReference>
<evidence type="ECO:0000256" key="5">
    <source>
        <dbReference type="ARBA" id="ARBA00022490"/>
    </source>
</evidence>
<keyword evidence="14 17" id="KW-0067">ATP-binding</keyword>
<feature type="compositionally biased region" description="Polar residues" evidence="19">
    <location>
        <begin position="145"/>
        <end position="164"/>
    </location>
</feature>
<keyword evidence="8 17" id="KW-0547">Nucleotide-binding</keyword>
<evidence type="ECO:0000256" key="6">
    <source>
        <dbReference type="ARBA" id="ARBA00022679"/>
    </source>
</evidence>
<dbReference type="InterPro" id="IPR027484">
    <property type="entry name" value="PInositol-4-P-5-kinase_N"/>
</dbReference>
<evidence type="ECO:0000256" key="2">
    <source>
        <dbReference type="ARBA" id="ARBA00004177"/>
    </source>
</evidence>
<dbReference type="PANTHER" id="PTHR45748:SF7">
    <property type="entry name" value="1-PHOSPHATIDYLINOSITOL 3-PHOSPHATE 5-KINASE-RELATED"/>
    <property type="match status" value="1"/>
</dbReference>
<dbReference type="FunFam" id="3.30.810.10:FF:000001">
    <property type="entry name" value="1-phosphatidylinositol 3-phosphate 5-kinase FAB1"/>
    <property type="match status" value="1"/>
</dbReference>
<comment type="catalytic activity">
    <reaction evidence="1">
        <text>a 1,2-diacyl-sn-glycero-3-phospho-(1D-myo-inositol-3-phosphate) + ATP = a 1,2-diacyl-sn-glycero-3-phospho-(1D-myo-inositol-3,5-bisphosphate) + ADP + H(+)</text>
        <dbReference type="Rhea" id="RHEA:13609"/>
        <dbReference type="ChEBI" id="CHEBI:15378"/>
        <dbReference type="ChEBI" id="CHEBI:30616"/>
        <dbReference type="ChEBI" id="CHEBI:57923"/>
        <dbReference type="ChEBI" id="CHEBI:58088"/>
        <dbReference type="ChEBI" id="CHEBI:456216"/>
        <dbReference type="EC" id="2.7.1.150"/>
    </reaction>
</comment>
<keyword evidence="10 16" id="KW-0863">Zinc-finger</keyword>
<evidence type="ECO:0000256" key="13">
    <source>
        <dbReference type="ARBA" id="ARBA00022833"/>
    </source>
</evidence>
<name>A0A1E4RN75_9ASCO</name>
<feature type="coiled-coil region" evidence="18">
    <location>
        <begin position="1671"/>
        <end position="1701"/>
    </location>
</feature>
<dbReference type="SMART" id="SM00330">
    <property type="entry name" value="PIPKc"/>
    <property type="match status" value="1"/>
</dbReference>
<dbReference type="Gene3D" id="3.30.810.10">
    <property type="entry name" value="2-Layer Sandwich"/>
    <property type="match status" value="1"/>
</dbReference>
<feature type="region of interest" description="Disordered" evidence="19">
    <location>
        <begin position="145"/>
        <end position="165"/>
    </location>
</feature>
<organism evidence="22 23">
    <name type="scientific">Hyphopichia burtonii NRRL Y-1933</name>
    <dbReference type="NCBI Taxonomy" id="984485"/>
    <lineage>
        <taxon>Eukaryota</taxon>
        <taxon>Fungi</taxon>
        <taxon>Dikarya</taxon>
        <taxon>Ascomycota</taxon>
        <taxon>Saccharomycotina</taxon>
        <taxon>Pichiomycetes</taxon>
        <taxon>Debaryomycetaceae</taxon>
        <taxon>Hyphopichia</taxon>
    </lineage>
</organism>
<dbReference type="SMART" id="SM00064">
    <property type="entry name" value="FYVE"/>
    <property type="match status" value="1"/>
</dbReference>
<dbReference type="PANTHER" id="PTHR45748">
    <property type="entry name" value="1-PHOSPHATIDYLINOSITOL 3-PHOSPHATE 5-KINASE-RELATED"/>
    <property type="match status" value="1"/>
</dbReference>
<feature type="region of interest" description="Disordered" evidence="19">
    <location>
        <begin position="910"/>
        <end position="946"/>
    </location>
</feature>
<dbReference type="CDD" id="cd17300">
    <property type="entry name" value="PIPKc_PIKfyve"/>
    <property type="match status" value="1"/>
</dbReference>
<feature type="region of interest" description="Disordered" evidence="19">
    <location>
        <begin position="783"/>
        <end position="805"/>
    </location>
</feature>
<dbReference type="Gene3D" id="3.30.40.10">
    <property type="entry name" value="Zinc/RING finger domain, C3HC4 (zinc finger)"/>
    <property type="match status" value="1"/>
</dbReference>
<dbReference type="InterPro" id="IPR002423">
    <property type="entry name" value="Cpn60/GroEL/TCP-1"/>
</dbReference>
<dbReference type="InterPro" id="IPR000306">
    <property type="entry name" value="Znf_FYVE"/>
</dbReference>
<evidence type="ECO:0000313" key="22">
    <source>
        <dbReference type="EMBL" id="ODV68703.1"/>
    </source>
</evidence>
<proteinExistence type="predicted"/>
<dbReference type="GO" id="GO:0005524">
    <property type="term" value="F:ATP binding"/>
    <property type="evidence" value="ECO:0007669"/>
    <property type="project" value="UniProtKB-UniRule"/>
</dbReference>
<dbReference type="InterPro" id="IPR002498">
    <property type="entry name" value="PInositol-4-P-4/5-kinase_core"/>
</dbReference>
<keyword evidence="7" id="KW-0479">Metal-binding</keyword>
<feature type="region of interest" description="Disordered" evidence="19">
    <location>
        <begin position="301"/>
        <end position="339"/>
    </location>
</feature>
<dbReference type="GO" id="GO:0046854">
    <property type="term" value="P:phosphatidylinositol phosphate biosynthetic process"/>
    <property type="evidence" value="ECO:0007669"/>
    <property type="project" value="TreeGrafter"/>
</dbReference>
<feature type="non-terminal residue" evidence="22">
    <location>
        <position position="2505"/>
    </location>
</feature>
<dbReference type="SUPFAM" id="SSF57903">
    <property type="entry name" value="FYVE/PHD zinc finger"/>
    <property type="match status" value="1"/>
</dbReference>
<feature type="domain" description="PIPK" evidence="21">
    <location>
        <begin position="2168"/>
        <end position="2493"/>
    </location>
</feature>
<feature type="compositionally biased region" description="Basic and acidic residues" evidence="19">
    <location>
        <begin position="1803"/>
        <end position="1817"/>
    </location>
</feature>
<dbReference type="InterPro" id="IPR017455">
    <property type="entry name" value="Znf_FYVE-rel"/>
</dbReference>
<feature type="compositionally biased region" description="Basic and acidic residues" evidence="19">
    <location>
        <begin position="865"/>
        <end position="880"/>
    </location>
</feature>
<feature type="region of interest" description="Disordered" evidence="19">
    <location>
        <begin position="355"/>
        <end position="383"/>
    </location>
</feature>
<dbReference type="PROSITE" id="PS50178">
    <property type="entry name" value="ZF_FYVE"/>
    <property type="match status" value="1"/>
</dbReference>
<feature type="region of interest" description="Disordered" evidence="19">
    <location>
        <begin position="2112"/>
        <end position="2179"/>
    </location>
</feature>
<dbReference type="GeneID" id="30998430"/>
<dbReference type="GO" id="GO:0000329">
    <property type="term" value="C:fungal-type vacuole membrane"/>
    <property type="evidence" value="ECO:0007669"/>
    <property type="project" value="TreeGrafter"/>
</dbReference>
<gene>
    <name evidence="22" type="ORF">HYPBUDRAFT_91548</name>
</gene>
<evidence type="ECO:0000256" key="1">
    <source>
        <dbReference type="ARBA" id="ARBA00000768"/>
    </source>
</evidence>
<evidence type="ECO:0000256" key="10">
    <source>
        <dbReference type="ARBA" id="ARBA00022771"/>
    </source>
</evidence>
<feature type="domain" description="FYVE-type" evidence="20">
    <location>
        <begin position="474"/>
        <end position="552"/>
    </location>
</feature>
<comment type="subcellular location">
    <subcellularLocation>
        <location evidence="3">Cytoplasm</location>
    </subcellularLocation>
    <subcellularLocation>
        <location evidence="2">Endosome</location>
    </subcellularLocation>
</comment>